<reference evidence="5" key="2">
    <citation type="journal article" date="2020" name="Antonie Van Leeuwenhoek">
        <title>Labilibaculum antarcticum sp. nov., a novel facultative anaerobic, psychrotorelant bacterium isolated from marine sediment of Antarctica.</title>
        <authorList>
            <person name="Watanabe M."/>
            <person name="Kojima H."/>
            <person name="Fukui M."/>
        </authorList>
    </citation>
    <scope>NUCLEOTIDE SEQUENCE [LARGE SCALE GENOMIC DNA]</scope>
    <source>
        <strain evidence="5">SPP2</strain>
    </source>
</reference>
<sequence length="405" mass="46371">MKIKFLSVLLLATSMLLSTAVKAEKKEKKEEKKEGYVFTDVKRLPATSVKNQHRSGTCWSFAGLSFIESEMIRMGKPETDLSEMFVVYNCYSDKSVKHVRLNGKFNFGGGGAFHDVTYVMKNYGIVPETVYKGLNYGEEGHTHGELDAVLNDYVEAVIKNKNKKLTTVWHKGFDGILDAYLGDLPTKFDYEGKEYTPKSFASDFVGVNPDDYIEISSYTHHPFYEKFIIEVPDNWLWDEVYNVPMNEMMEIMEGAIMNGYTIGWASDVSEKGFAYKKGVAIVPEVDTKNMSDSEISKWENLSKKEKDGKLFEFDEPGTEKVITQEMRQKAFDNYNTTDDHGMHIVGISKDQKDNKYFIVKNSWGTDNNPYDGYFYASYPFVAYKTMSFMIHKDALSKEMKKKLGL</sequence>
<evidence type="ECO:0000313" key="5">
    <source>
        <dbReference type="Proteomes" id="UP000218267"/>
    </source>
</evidence>
<feature type="chain" id="PRO_5012440408" description="Aminopeptidase" evidence="3">
    <location>
        <begin position="24"/>
        <end position="405"/>
    </location>
</feature>
<reference evidence="4 5" key="1">
    <citation type="journal article" date="2018" name="Mar. Genomics">
        <title>Complete genome sequence of Marinifilaceae bacterium strain SPP2, isolated from the Antarctic marine sediment.</title>
        <authorList>
            <person name="Watanabe M."/>
            <person name="Kojima H."/>
            <person name="Fukui M."/>
        </authorList>
    </citation>
    <scope>NUCLEOTIDE SEQUENCE [LARGE SCALE GENOMIC DNA]</scope>
    <source>
        <strain evidence="4 5">SPP2</strain>
    </source>
</reference>
<proteinExistence type="inferred from homology"/>
<keyword evidence="3" id="KW-0732">Signal</keyword>
<dbReference type="Pfam" id="PF03051">
    <property type="entry name" value="Peptidase_C1_2"/>
    <property type="match status" value="1"/>
</dbReference>
<dbReference type="KEGG" id="mbas:ALGA_3130"/>
<dbReference type="PROSITE" id="PS00139">
    <property type="entry name" value="THIOL_PROTEASE_CYS"/>
    <property type="match status" value="1"/>
</dbReference>
<name>A0A1Y1CMA9_9BACT</name>
<evidence type="ECO:0000256" key="3">
    <source>
        <dbReference type="SAM" id="SignalP"/>
    </source>
</evidence>
<keyword evidence="1 4" id="KW-0031">Aminopeptidase</keyword>
<dbReference type="SUPFAM" id="SSF54001">
    <property type="entry name" value="Cysteine proteinases"/>
    <property type="match status" value="1"/>
</dbReference>
<evidence type="ECO:0000256" key="2">
    <source>
        <dbReference type="PIRSR" id="PIRSR005700-1"/>
    </source>
</evidence>
<feature type="active site" evidence="2">
    <location>
        <position position="340"/>
    </location>
</feature>
<feature type="active site" evidence="2">
    <location>
        <position position="58"/>
    </location>
</feature>
<dbReference type="Proteomes" id="UP000218267">
    <property type="component" value="Chromosome"/>
</dbReference>
<dbReference type="InterPro" id="IPR000169">
    <property type="entry name" value="Pept_cys_AS"/>
</dbReference>
<evidence type="ECO:0000256" key="1">
    <source>
        <dbReference type="PIRNR" id="PIRNR005700"/>
    </source>
</evidence>
<keyword evidence="1" id="KW-0788">Thiol protease</keyword>
<protein>
    <recommendedName>
        <fullName evidence="1">Aminopeptidase</fullName>
    </recommendedName>
</protein>
<dbReference type="Gene3D" id="3.90.70.10">
    <property type="entry name" value="Cysteine proteinases"/>
    <property type="match status" value="1"/>
</dbReference>
<dbReference type="InterPro" id="IPR038765">
    <property type="entry name" value="Papain-like_cys_pep_sf"/>
</dbReference>
<feature type="active site" evidence="2">
    <location>
        <position position="361"/>
    </location>
</feature>
<accession>A0A1Y1CMA9</accession>
<dbReference type="InterPro" id="IPR004134">
    <property type="entry name" value="Peptidase_C1B"/>
</dbReference>
<dbReference type="EMBL" id="AP018042">
    <property type="protein sequence ID" value="BAX81430.1"/>
    <property type="molecule type" value="Genomic_DNA"/>
</dbReference>
<dbReference type="GO" id="GO:0006508">
    <property type="term" value="P:proteolysis"/>
    <property type="evidence" value="ECO:0007669"/>
    <property type="project" value="UniProtKB-KW"/>
</dbReference>
<dbReference type="GO" id="GO:0070005">
    <property type="term" value="F:cysteine-type aminopeptidase activity"/>
    <property type="evidence" value="ECO:0007669"/>
    <property type="project" value="InterPro"/>
</dbReference>
<gene>
    <name evidence="4" type="ORF">ALGA_3130</name>
</gene>
<keyword evidence="1" id="KW-0378">Hydrolase</keyword>
<organism evidence="4 5">
    <name type="scientific">Labilibaculum antarcticum</name>
    <dbReference type="NCBI Taxonomy" id="1717717"/>
    <lineage>
        <taxon>Bacteria</taxon>
        <taxon>Pseudomonadati</taxon>
        <taxon>Bacteroidota</taxon>
        <taxon>Bacteroidia</taxon>
        <taxon>Marinilabiliales</taxon>
        <taxon>Marinifilaceae</taxon>
        <taxon>Labilibaculum</taxon>
    </lineage>
</organism>
<keyword evidence="5" id="KW-1185">Reference proteome</keyword>
<feature type="signal peptide" evidence="3">
    <location>
        <begin position="1"/>
        <end position="23"/>
    </location>
</feature>
<dbReference type="PIRSF" id="PIRSF005700">
    <property type="entry name" value="PepC"/>
    <property type="match status" value="1"/>
</dbReference>
<comment type="similarity">
    <text evidence="1">Belongs to the peptidase C1 family.</text>
</comment>
<dbReference type="AlphaFoldDB" id="A0A1Y1CMA9"/>
<keyword evidence="1" id="KW-0645">Protease</keyword>
<evidence type="ECO:0000313" key="4">
    <source>
        <dbReference type="EMBL" id="BAX81430.1"/>
    </source>
</evidence>